<feature type="compositionally biased region" description="Basic and acidic residues" evidence="3">
    <location>
        <begin position="938"/>
        <end position="954"/>
    </location>
</feature>
<feature type="region of interest" description="Disordered" evidence="3">
    <location>
        <begin position="1045"/>
        <end position="1112"/>
    </location>
</feature>
<feature type="compositionally biased region" description="Polar residues" evidence="3">
    <location>
        <begin position="966"/>
        <end position="976"/>
    </location>
</feature>
<gene>
    <name evidence="5" type="primary">AXDND1</name>
</gene>
<feature type="compositionally biased region" description="Basic residues" evidence="3">
    <location>
        <begin position="1102"/>
        <end position="1112"/>
    </location>
</feature>
<dbReference type="GeneID" id="107123426"/>
<evidence type="ECO:0000256" key="2">
    <source>
        <dbReference type="SAM" id="Coils"/>
    </source>
</evidence>
<dbReference type="PANTHER" id="PTHR23052:SF1">
    <property type="entry name" value="AXONEMAL DYNEIN LIGHT CHAIN DOMAIN-CONTAINING PROTEIN 1"/>
    <property type="match status" value="1"/>
</dbReference>
<evidence type="ECO:0000313" key="4">
    <source>
        <dbReference type="Proteomes" id="UP000694871"/>
    </source>
</evidence>
<feature type="coiled-coil region" evidence="2">
    <location>
        <begin position="437"/>
        <end position="468"/>
    </location>
</feature>
<feature type="region of interest" description="Disordered" evidence="3">
    <location>
        <begin position="912"/>
        <end position="978"/>
    </location>
</feature>
<name>A0ABM1L871_GEKJA</name>
<protein>
    <submittedName>
        <fullName evidence="5">Axonemal dynein light chain domain-containing protein 1</fullName>
    </submittedName>
</protein>
<sequence>MRCHLYVDDTQLNFSLTAKPSESVEVLNRCLENVMWWTRDNKLKINEDKTEMLLHFSMSANKELVPKSPSTSKQEKRKAKDASSLVPIMENKELPELRRKPSVTDSWKHPPTSLRNDFIPEEIFVALTSAAKPVPCPSYLRPPTKTKHMKDFQGCIRTADGVWQHPIRRNRFRYLIQHPICLTGAGRDVSFLYDVIAEKERRTPPTTPVPDKTASGRSSKQEADVARPPRSIADSLVPEEFHIVKNRGVIGLEYYDDKYTTLLEDHENRLRVFPSMKPSGRLEVMQLMKVMDTMLEKAGVDNEETGITGLSQMHNALEVLKMEQNIYNIVFHEIIRQVSVDCAERGELLSKLRQRYVDILDRIPRQIRNLYKEMMAQRVMDKHITEELFRFKEAVGRLTRELQMVREHDRRATTDAEKTHKELAKAIWDSEMNANLLDEYRELYELQRARLEAQIQQLTEEKELWSGATYDLALKVIEKNKVILARRLYASEKAWTNVMRHFVVLLASEDATDLSSLQQLTQEYRGLLCRIDTELKQVEESSGEQINTIQNALNGWLSHFRDHVLGSYTAAKGAALLDEIMVDLKDWEKVLNKQLDLFGGDVHLTRKEPLVTAEKLQKQWMELGNGILSRHKTLNGKMPPESKLLEDINKNCEHLHQQYAVRIGGENGVTRILTSLINSMEDWSFRMLANKQKAGMLENDWVKFFQTVSDWLIQMADLSKFTGSCETPEDRRLRIINYIQIKPEDIFKKIQHWILTTSSGAEKGNIQLTQEMTEFHNILSKWMVNLLLLMVPDHTSSESLPPTDVQLERQAERKLLDVFRLEGEAANLAAKLSKFSHYVVSCCKDMVASITRKKLANYDPDAEYELRQLEKIKTECLDWIQTCNILLSGMKTTPTTLISTEELITLFGEEALRPKPQLPPHPEQERDTSPEEGEEAPEEQKKDEVQESGSKEPVTETEVPETQQQLPVSGTSTDQEAVSAEGAQLIRYIGPDSNVHVRTIETEQVTVSGRELYASQWTTKYSKKEFQILASLEILEERLLEAEKRAQQAEENSESLHEQLEEALSKLHDLEDEEPKEEATLETESKPKSGTASQLAGSKVSTKSKKSTKPKR</sequence>
<evidence type="ECO:0000313" key="5">
    <source>
        <dbReference type="RefSeq" id="XP_015282158.1"/>
    </source>
</evidence>
<dbReference type="InterPro" id="IPR019347">
    <property type="entry name" value="Axonemal_dynein_light_chain"/>
</dbReference>
<evidence type="ECO:0000256" key="1">
    <source>
        <dbReference type="ARBA" id="ARBA00023054"/>
    </source>
</evidence>
<reference evidence="5" key="1">
    <citation type="submission" date="2025-08" db="UniProtKB">
        <authorList>
            <consortium name="RefSeq"/>
        </authorList>
    </citation>
    <scope>IDENTIFICATION</scope>
</reference>
<feature type="compositionally biased region" description="Basic and acidic residues" evidence="3">
    <location>
        <begin position="1077"/>
        <end position="1087"/>
    </location>
</feature>
<dbReference type="InterPro" id="IPR052845">
    <property type="entry name" value="Axonemal_dynein_LC_domain"/>
</dbReference>
<accession>A0ABM1L871</accession>
<evidence type="ECO:0000256" key="3">
    <source>
        <dbReference type="SAM" id="MobiDB-lite"/>
    </source>
</evidence>
<feature type="region of interest" description="Disordered" evidence="3">
    <location>
        <begin position="64"/>
        <end position="85"/>
    </location>
</feature>
<dbReference type="Pfam" id="PF10211">
    <property type="entry name" value="Ax_dynein_light"/>
    <property type="match status" value="1"/>
</dbReference>
<keyword evidence="4" id="KW-1185">Reference proteome</keyword>
<feature type="compositionally biased region" description="Basic and acidic residues" evidence="3">
    <location>
        <begin position="1045"/>
        <end position="1069"/>
    </location>
</feature>
<dbReference type="Proteomes" id="UP000694871">
    <property type="component" value="Unplaced"/>
</dbReference>
<dbReference type="RefSeq" id="XP_015282158.1">
    <property type="nucleotide sequence ID" value="XM_015426672.1"/>
</dbReference>
<organism evidence="4 5">
    <name type="scientific">Gekko japonicus</name>
    <name type="common">Schlegel's Japanese gecko</name>
    <dbReference type="NCBI Taxonomy" id="146911"/>
    <lineage>
        <taxon>Eukaryota</taxon>
        <taxon>Metazoa</taxon>
        <taxon>Chordata</taxon>
        <taxon>Craniata</taxon>
        <taxon>Vertebrata</taxon>
        <taxon>Euteleostomi</taxon>
        <taxon>Lepidosauria</taxon>
        <taxon>Squamata</taxon>
        <taxon>Bifurcata</taxon>
        <taxon>Gekkota</taxon>
        <taxon>Gekkonidae</taxon>
        <taxon>Gekkoninae</taxon>
        <taxon>Gekko</taxon>
    </lineage>
</organism>
<keyword evidence="1 2" id="KW-0175">Coiled coil</keyword>
<feature type="compositionally biased region" description="Low complexity" evidence="3">
    <location>
        <begin position="956"/>
        <end position="965"/>
    </location>
</feature>
<proteinExistence type="predicted"/>
<dbReference type="PANTHER" id="PTHR23052">
    <property type="entry name" value="AXONEMAL DYNEIN LIGHT CHAIN DOMAIN-CONTAINING PROTEIN 1"/>
    <property type="match status" value="1"/>
</dbReference>
<feature type="region of interest" description="Disordered" evidence="3">
    <location>
        <begin position="202"/>
        <end position="231"/>
    </location>
</feature>